<protein>
    <submittedName>
        <fullName evidence="1">Uncharacterized protein</fullName>
    </submittedName>
</protein>
<comment type="caution">
    <text evidence="1">The sequence shown here is derived from an EMBL/GenBank/DDBJ whole genome shotgun (WGS) entry which is preliminary data.</text>
</comment>
<sequence length="80" mass="9031">MLAPIDETDEPTSPSQKRVRAPLRNIHEVRAELVKVYREARGAKLSIESASKLCFILTQIAKITETTDLAQRIEKLEQGQ</sequence>
<organism evidence="1 2">
    <name type="scientific">Mesobacterium hydrothermale</name>
    <dbReference type="NCBI Taxonomy" id="3111907"/>
    <lineage>
        <taxon>Bacteria</taxon>
        <taxon>Pseudomonadati</taxon>
        <taxon>Pseudomonadota</taxon>
        <taxon>Alphaproteobacteria</taxon>
        <taxon>Rhodobacterales</taxon>
        <taxon>Roseobacteraceae</taxon>
        <taxon>Mesobacterium</taxon>
    </lineage>
</organism>
<evidence type="ECO:0000313" key="1">
    <source>
        <dbReference type="EMBL" id="MEC3863432.1"/>
    </source>
</evidence>
<dbReference type="RefSeq" id="WP_326299534.1">
    <property type="nucleotide sequence ID" value="NZ_JAYLLH010000062.1"/>
</dbReference>
<dbReference type="EMBL" id="JAYLLH010000062">
    <property type="protein sequence ID" value="MEC3863432.1"/>
    <property type="molecule type" value="Genomic_DNA"/>
</dbReference>
<reference evidence="1 2" key="1">
    <citation type="submission" date="2024-01" db="EMBL/GenBank/DDBJ databases">
        <title>Mesobacterium rodlantinim sp. nov., isolated from shallow sea hydrothermal systems off Kueishantao Island.</title>
        <authorList>
            <person name="Su Z."/>
            <person name="Tang K."/>
        </authorList>
    </citation>
    <scope>NUCLEOTIDE SEQUENCE [LARGE SCALE GENOMIC DNA]</scope>
    <source>
        <strain evidence="1 2">TK19101</strain>
    </source>
</reference>
<keyword evidence="2" id="KW-1185">Reference proteome</keyword>
<accession>A0ABU6HLU7</accession>
<evidence type="ECO:0000313" key="2">
    <source>
        <dbReference type="Proteomes" id="UP001348149"/>
    </source>
</evidence>
<dbReference type="Proteomes" id="UP001348149">
    <property type="component" value="Unassembled WGS sequence"/>
</dbReference>
<gene>
    <name evidence="1" type="ORF">VK792_19300</name>
</gene>
<name>A0ABU6HLU7_9RHOB</name>
<proteinExistence type="predicted"/>